<evidence type="ECO:0000313" key="2">
    <source>
        <dbReference type="EMBL" id="MDC3426140.1"/>
    </source>
</evidence>
<dbReference type="Proteomes" id="UP001145050">
    <property type="component" value="Unassembled WGS sequence"/>
</dbReference>
<dbReference type="Pfam" id="PF02810">
    <property type="entry name" value="SEC-C"/>
    <property type="match status" value="1"/>
</dbReference>
<keyword evidence="1" id="KW-0472">Membrane</keyword>
<dbReference type="SUPFAM" id="SSF48452">
    <property type="entry name" value="TPR-like"/>
    <property type="match status" value="1"/>
</dbReference>
<dbReference type="Gene3D" id="3.10.450.50">
    <property type="match status" value="1"/>
</dbReference>
<feature type="transmembrane region" description="Helical" evidence="1">
    <location>
        <begin position="166"/>
        <end position="188"/>
    </location>
</feature>
<accession>A0A9X3WUX5</accession>
<reference evidence="2" key="1">
    <citation type="submission" date="2022-06" db="EMBL/GenBank/DDBJ databases">
        <title>Aquibacillus sp. a new bacterium isolated from soil saline samples.</title>
        <authorList>
            <person name="Galisteo C."/>
            <person name="De La Haba R."/>
            <person name="Sanchez-Porro C."/>
            <person name="Ventosa A."/>
        </authorList>
    </citation>
    <scope>NUCLEOTIDE SEQUENCE</scope>
    <source>
        <strain evidence="2">3ASR75-11</strain>
    </source>
</reference>
<dbReference type="InterPro" id="IPR004027">
    <property type="entry name" value="SEC_C_motif"/>
</dbReference>
<keyword evidence="1" id="KW-1133">Transmembrane helix</keyword>
<dbReference type="Gene3D" id="1.25.40.10">
    <property type="entry name" value="Tetratricopeptide repeat domain"/>
    <property type="match status" value="1"/>
</dbReference>
<protein>
    <submittedName>
        <fullName evidence="2">SEC-C metal-binding domain-containing protein</fullName>
    </submittedName>
</protein>
<dbReference type="InterPro" id="IPR011990">
    <property type="entry name" value="TPR-like_helical_dom_sf"/>
</dbReference>
<dbReference type="RefSeq" id="WP_272437959.1">
    <property type="nucleotide sequence ID" value="NZ_JAMQKB010000031.1"/>
</dbReference>
<proteinExistence type="predicted"/>
<organism evidence="2 3">
    <name type="scientific">Terrihalobacillus insolitus</name>
    <dbReference type="NCBI Taxonomy" id="2950438"/>
    <lineage>
        <taxon>Bacteria</taxon>
        <taxon>Bacillati</taxon>
        <taxon>Bacillota</taxon>
        <taxon>Bacilli</taxon>
        <taxon>Bacillales</taxon>
        <taxon>Bacillaceae</taxon>
        <taxon>Terrihalobacillus</taxon>
    </lineage>
</organism>
<keyword evidence="1" id="KW-0812">Transmembrane</keyword>
<name>A0A9X3WUX5_9BACI</name>
<dbReference type="SUPFAM" id="SSF103642">
    <property type="entry name" value="Sec-C motif"/>
    <property type="match status" value="1"/>
</dbReference>
<evidence type="ECO:0000313" key="3">
    <source>
        <dbReference type="Proteomes" id="UP001145050"/>
    </source>
</evidence>
<comment type="caution">
    <text evidence="2">The sequence shown here is derived from an EMBL/GenBank/DDBJ whole genome shotgun (WGS) entry which is preliminary data.</text>
</comment>
<dbReference type="AlphaFoldDB" id="A0A9X3WUX5"/>
<sequence length="654" mass="75518">MSVGRNDPCPCGSGKKYKKCCMSNVVSLENVIGNELDQLQQQLFFSSEARSEIGIDNKIEELIGDSAVEKEEEEILSVVLLFWIIFQESFESIANQTLVEEFVHENKQKGNVRPSTLKQLEKWIGTSPSLSIVTSIEDDNWLEVEDFFTREPKRVKMREMDQELEIGSMLLGFLLPYGSYYTYFFFFLDLPADEADNAGMLLSDAFTQSEHDDPVDFMIQEFHNIVKFLILAEDSLGLLELEWDNPIYEMVSMLYEKKVDELADYYPGLKETGSLLWNTYCEMEQPTIRKPQVHAAALHYFIDSNIPGLGYYTQKELAEIYGVTPASVSKAYRQIEEVLGEEIEELMDEMLEDGPFDDEIDGSFPFDRMGMERMMREATKAIEGQDFDSLNEMNAYLDNMVNNPNEQPKRSLSTQDQAQELIYDAYETDSGAKRVKLAKRALDLDAHCVDAYNILGEEDSNPLKALQHFKNGMELGEKALGASFFKENKGMFWGLIETRPYMRAKANYAQTLSIVGKKKEAIQQYEELLDLNENDNQGIRDLLFQLQVELGEYQKAKELLDRYPDDFTARGTFNSVLMEYLLNGFSEKLKALFRHAQQRNPHVVDYLVKRKRLPRQIPFSFTLGDTREAEIYVADTQHLWEKQEKLLRWLQGMR</sequence>
<keyword evidence="3" id="KW-1185">Reference proteome</keyword>
<gene>
    <name evidence="2" type="ORF">NC797_16715</name>
</gene>
<evidence type="ECO:0000256" key="1">
    <source>
        <dbReference type="SAM" id="Phobius"/>
    </source>
</evidence>
<dbReference type="EMBL" id="JAMQKB010000031">
    <property type="protein sequence ID" value="MDC3426140.1"/>
    <property type="molecule type" value="Genomic_DNA"/>
</dbReference>